<evidence type="ECO:0000256" key="1">
    <source>
        <dbReference type="ARBA" id="ARBA00004651"/>
    </source>
</evidence>
<dbReference type="GO" id="GO:0016887">
    <property type="term" value="F:ATP hydrolysis activity"/>
    <property type="evidence" value="ECO:0007669"/>
    <property type="project" value="InterPro"/>
</dbReference>
<evidence type="ECO:0000259" key="10">
    <source>
        <dbReference type="PROSITE" id="PS50893"/>
    </source>
</evidence>
<gene>
    <name evidence="12" type="ORF">DLD82_08945</name>
</gene>
<feature type="transmembrane region" description="Helical" evidence="9">
    <location>
        <begin position="63"/>
        <end position="88"/>
    </location>
</feature>
<evidence type="ECO:0000256" key="8">
    <source>
        <dbReference type="ARBA" id="ARBA00023136"/>
    </source>
</evidence>
<dbReference type="PANTHER" id="PTHR24221">
    <property type="entry name" value="ATP-BINDING CASSETTE SUB-FAMILY B"/>
    <property type="match status" value="1"/>
</dbReference>
<feature type="transmembrane region" description="Helical" evidence="9">
    <location>
        <begin position="247"/>
        <end position="269"/>
    </location>
</feature>
<evidence type="ECO:0000256" key="2">
    <source>
        <dbReference type="ARBA" id="ARBA00022448"/>
    </source>
</evidence>
<dbReference type="GO" id="GO:0140359">
    <property type="term" value="F:ABC-type transporter activity"/>
    <property type="evidence" value="ECO:0007669"/>
    <property type="project" value="InterPro"/>
</dbReference>
<keyword evidence="2" id="KW-0813">Transport</keyword>
<dbReference type="CDD" id="cd07346">
    <property type="entry name" value="ABC_6TM_exporters"/>
    <property type="match status" value="1"/>
</dbReference>
<dbReference type="PANTHER" id="PTHR24221:SF397">
    <property type="entry name" value="ABC TRANSPORTER, ATP-BINDING TRANSMEMBRANE PROTEIN"/>
    <property type="match status" value="1"/>
</dbReference>
<dbReference type="GO" id="GO:0005524">
    <property type="term" value="F:ATP binding"/>
    <property type="evidence" value="ECO:0007669"/>
    <property type="project" value="UniProtKB-KW"/>
</dbReference>
<dbReference type="PROSITE" id="PS00211">
    <property type="entry name" value="ABC_TRANSPORTER_1"/>
    <property type="match status" value="1"/>
</dbReference>
<feature type="transmembrane region" description="Helical" evidence="9">
    <location>
        <begin position="16"/>
        <end position="43"/>
    </location>
</feature>
<feature type="domain" description="ABC transporter" evidence="10">
    <location>
        <begin position="339"/>
        <end position="574"/>
    </location>
</feature>
<evidence type="ECO:0000256" key="3">
    <source>
        <dbReference type="ARBA" id="ARBA00022475"/>
    </source>
</evidence>
<dbReference type="FunFam" id="3.40.50.300:FF:000221">
    <property type="entry name" value="Multidrug ABC transporter ATP-binding protein"/>
    <property type="match status" value="1"/>
</dbReference>
<dbReference type="InterPro" id="IPR011527">
    <property type="entry name" value="ABC1_TM_dom"/>
</dbReference>
<keyword evidence="3" id="KW-1003">Cell membrane</keyword>
<dbReference type="Pfam" id="PF00664">
    <property type="entry name" value="ABC_membrane"/>
    <property type="match status" value="1"/>
</dbReference>
<evidence type="ECO:0000313" key="13">
    <source>
        <dbReference type="Proteomes" id="UP000245934"/>
    </source>
</evidence>
<evidence type="ECO:0000256" key="5">
    <source>
        <dbReference type="ARBA" id="ARBA00022741"/>
    </source>
</evidence>
<dbReference type="GO" id="GO:0005886">
    <property type="term" value="C:plasma membrane"/>
    <property type="evidence" value="ECO:0007669"/>
    <property type="project" value="UniProtKB-SubCell"/>
</dbReference>
<dbReference type="InterPro" id="IPR027417">
    <property type="entry name" value="P-loop_NTPase"/>
</dbReference>
<dbReference type="InterPro" id="IPR036640">
    <property type="entry name" value="ABC1_TM_sf"/>
</dbReference>
<proteinExistence type="predicted"/>
<dbReference type="InterPro" id="IPR017871">
    <property type="entry name" value="ABC_transporter-like_CS"/>
</dbReference>
<dbReference type="GO" id="GO:0034040">
    <property type="term" value="F:ATPase-coupled lipid transmembrane transporter activity"/>
    <property type="evidence" value="ECO:0007669"/>
    <property type="project" value="TreeGrafter"/>
</dbReference>
<protein>
    <submittedName>
        <fullName evidence="12">ABC transporter ATP-binding protein</fullName>
    </submittedName>
</protein>
<keyword evidence="7 9" id="KW-1133">Transmembrane helix</keyword>
<reference evidence="12 13" key="1">
    <citation type="submission" date="2018-05" db="EMBL/GenBank/DDBJ databases">
        <title>Draft genome of Methanospirillum stamsii Pt1.</title>
        <authorList>
            <person name="Dueholm M.S."/>
            <person name="Nielsen P.H."/>
            <person name="Bakmann L.F."/>
            <person name="Otzen D.E."/>
        </authorList>
    </citation>
    <scope>NUCLEOTIDE SEQUENCE [LARGE SCALE GENOMIC DNA]</scope>
    <source>
        <strain evidence="12 13">Pt1</strain>
    </source>
</reference>
<organism evidence="12 13">
    <name type="scientific">Methanospirillum stamsii</name>
    <dbReference type="NCBI Taxonomy" id="1277351"/>
    <lineage>
        <taxon>Archaea</taxon>
        <taxon>Methanobacteriati</taxon>
        <taxon>Methanobacteriota</taxon>
        <taxon>Stenosarchaea group</taxon>
        <taxon>Methanomicrobia</taxon>
        <taxon>Methanomicrobiales</taxon>
        <taxon>Methanospirillaceae</taxon>
        <taxon>Methanospirillum</taxon>
    </lineage>
</organism>
<feature type="domain" description="ABC transmembrane type-1" evidence="11">
    <location>
        <begin position="20"/>
        <end position="234"/>
    </location>
</feature>
<feature type="transmembrane region" description="Helical" evidence="9">
    <location>
        <begin position="163"/>
        <end position="182"/>
    </location>
</feature>
<dbReference type="Gene3D" id="3.40.50.300">
    <property type="entry name" value="P-loop containing nucleotide triphosphate hydrolases"/>
    <property type="match status" value="1"/>
</dbReference>
<comment type="caution">
    <text evidence="12">The sequence shown here is derived from an EMBL/GenBank/DDBJ whole genome shotgun (WGS) entry which is preliminary data.</text>
</comment>
<evidence type="ECO:0000313" key="12">
    <source>
        <dbReference type="EMBL" id="PWR74562.1"/>
    </source>
</evidence>
<comment type="subcellular location">
    <subcellularLocation>
        <location evidence="1">Cell membrane</location>
        <topology evidence="1">Multi-pass membrane protein</topology>
    </subcellularLocation>
</comment>
<sequence>MSTLTRFQKYMVGRKYLLPASLVISAISSLLGIIPLIFIWLIIREFLNPTSETSQTLISTYAWWAAFTAVAGIAIYFLALCISHLAAFRVEVEMRKQSMEKIVSFPLGFFDNNTCGRIRKIIDDNASTTHMFLAHQLPDLAGSIVVPVISLILIFIFDWRLGLACLVPLVIAFGLMSFAMGVRGRYFLKMYMDSLEEMNTEAVEYVRGIPVVKVFQQTVYSFKNFQKSIMNYKEMVSKHAISWENPMTAYIVGIHSFAFILIPVAILMIGNSANYGTIIVNLLFYILLTPVFAQSIMRSMYIRHAMHEAEEAINRIDELTNVQPLPVSSSPKPLQGNEIRFENVSFRYPGNTEKAIDNISFTVPEGKTFALVGPSGSGKTTIARLVPRFWDVDEGKVFIGGSDVKEINPKELMQNISFVFQNTHLFKVSLFDNIRYGNPDVTHEMVESALEKAQCREIIDRLPQGLDTKIGTEGTYLSGGEQQRIVLARAMLKDAPIVVLDEATAFTDPENEHLILEALGKLTEGRTVLMIAHRLTSVVDVDTILVIENGKIAEQGNHQELLGMNGIYTKMWNEYQRSVQWTIGREAAHV</sequence>
<dbReference type="SUPFAM" id="SSF90123">
    <property type="entry name" value="ABC transporter transmembrane region"/>
    <property type="match status" value="1"/>
</dbReference>
<dbReference type="InterPro" id="IPR003593">
    <property type="entry name" value="AAA+_ATPase"/>
</dbReference>
<evidence type="ECO:0000256" key="6">
    <source>
        <dbReference type="ARBA" id="ARBA00022840"/>
    </source>
</evidence>
<keyword evidence="13" id="KW-1185">Reference proteome</keyword>
<feature type="transmembrane region" description="Helical" evidence="9">
    <location>
        <begin position="275"/>
        <end position="293"/>
    </location>
</feature>
<keyword evidence="5" id="KW-0547">Nucleotide-binding</keyword>
<dbReference type="SUPFAM" id="SSF52540">
    <property type="entry name" value="P-loop containing nucleoside triphosphate hydrolases"/>
    <property type="match status" value="1"/>
</dbReference>
<dbReference type="PROSITE" id="PS50929">
    <property type="entry name" value="ABC_TM1F"/>
    <property type="match status" value="1"/>
</dbReference>
<dbReference type="SMART" id="SM00382">
    <property type="entry name" value="AAA"/>
    <property type="match status" value="1"/>
</dbReference>
<keyword evidence="6 12" id="KW-0067">ATP-binding</keyword>
<dbReference type="AlphaFoldDB" id="A0A2V2N340"/>
<evidence type="ECO:0000256" key="9">
    <source>
        <dbReference type="SAM" id="Phobius"/>
    </source>
</evidence>
<name>A0A2V2N340_9EURY</name>
<dbReference type="InterPro" id="IPR003439">
    <property type="entry name" value="ABC_transporter-like_ATP-bd"/>
</dbReference>
<keyword evidence="8 9" id="KW-0472">Membrane</keyword>
<keyword evidence="4 9" id="KW-0812">Transmembrane</keyword>
<dbReference type="PROSITE" id="PS50893">
    <property type="entry name" value="ABC_TRANSPORTER_2"/>
    <property type="match status" value="1"/>
</dbReference>
<feature type="transmembrane region" description="Helical" evidence="9">
    <location>
        <begin position="140"/>
        <end position="157"/>
    </location>
</feature>
<dbReference type="Proteomes" id="UP000245934">
    <property type="component" value="Unassembled WGS sequence"/>
</dbReference>
<evidence type="ECO:0000256" key="4">
    <source>
        <dbReference type="ARBA" id="ARBA00022692"/>
    </source>
</evidence>
<evidence type="ECO:0000256" key="7">
    <source>
        <dbReference type="ARBA" id="ARBA00022989"/>
    </source>
</evidence>
<dbReference type="Gene3D" id="1.20.1560.10">
    <property type="entry name" value="ABC transporter type 1, transmembrane domain"/>
    <property type="match status" value="1"/>
</dbReference>
<dbReference type="InterPro" id="IPR039421">
    <property type="entry name" value="Type_1_exporter"/>
</dbReference>
<dbReference type="EMBL" id="QGMZ01000017">
    <property type="protein sequence ID" value="PWR74562.1"/>
    <property type="molecule type" value="Genomic_DNA"/>
</dbReference>
<dbReference type="Pfam" id="PF00005">
    <property type="entry name" value="ABC_tran"/>
    <property type="match status" value="1"/>
</dbReference>
<accession>A0A2V2N340</accession>
<evidence type="ECO:0000259" key="11">
    <source>
        <dbReference type="PROSITE" id="PS50929"/>
    </source>
</evidence>